<keyword evidence="2" id="KW-1185">Reference proteome</keyword>
<proteinExistence type="predicted"/>
<sequence length="181" mass="18786">MGTPTVLADARAAAWVLRRVRRTQGRATTVDQVVPDGFARYAVLPGEAEGTLTPEELAVLCDALAGHTATPGDCVLALPTTWPAGAEAAPAGGELFLAGRSVVLVAAALDDVVSLSYDDRPGRWWAQSPVVLWPQDRAWCVATPPRQRVTVVGGSVALVEDLVASSGLDARPAGPGDRLVG</sequence>
<evidence type="ECO:0000313" key="1">
    <source>
        <dbReference type="EMBL" id="MDO8106980.1"/>
    </source>
</evidence>
<protein>
    <submittedName>
        <fullName evidence="1">Uncharacterized protein</fullName>
    </submittedName>
</protein>
<dbReference type="Proteomes" id="UP001232536">
    <property type="component" value="Unassembled WGS sequence"/>
</dbReference>
<evidence type="ECO:0000313" key="2">
    <source>
        <dbReference type="Proteomes" id="UP001232536"/>
    </source>
</evidence>
<accession>A0ABT9D7Y9</accession>
<organism evidence="1 2">
    <name type="scientific">Actinotalea lenta</name>
    <dbReference type="NCBI Taxonomy" id="3064654"/>
    <lineage>
        <taxon>Bacteria</taxon>
        <taxon>Bacillati</taxon>
        <taxon>Actinomycetota</taxon>
        <taxon>Actinomycetes</taxon>
        <taxon>Micrococcales</taxon>
        <taxon>Cellulomonadaceae</taxon>
        <taxon>Actinotalea</taxon>
    </lineage>
</organism>
<name>A0ABT9D7Y9_9CELL</name>
<reference evidence="1 2" key="1">
    <citation type="submission" date="2023-07" db="EMBL/GenBank/DDBJ databases">
        <title>Description of novel actinomycetes strains, isolated from tidal flat sediment.</title>
        <authorList>
            <person name="Lu C."/>
        </authorList>
    </citation>
    <scope>NUCLEOTIDE SEQUENCE [LARGE SCALE GENOMIC DNA]</scope>
    <source>
        <strain evidence="1 2">SYSU T00b441</strain>
    </source>
</reference>
<gene>
    <name evidence="1" type="ORF">Q6348_07185</name>
</gene>
<dbReference type="RefSeq" id="WP_304600617.1">
    <property type="nucleotide sequence ID" value="NZ_JAUQYP010000001.1"/>
</dbReference>
<dbReference type="EMBL" id="JAUQYP010000001">
    <property type="protein sequence ID" value="MDO8106980.1"/>
    <property type="molecule type" value="Genomic_DNA"/>
</dbReference>
<comment type="caution">
    <text evidence="1">The sequence shown here is derived from an EMBL/GenBank/DDBJ whole genome shotgun (WGS) entry which is preliminary data.</text>
</comment>